<feature type="region of interest" description="Disordered" evidence="2">
    <location>
        <begin position="1086"/>
        <end position="1123"/>
    </location>
</feature>
<dbReference type="PANTHER" id="PTHR13271:SF91">
    <property type="entry name" value="PROTEIN SET DOMAIN GROUP 40"/>
    <property type="match status" value="1"/>
</dbReference>
<feature type="region of interest" description="Disordered" evidence="2">
    <location>
        <begin position="1436"/>
        <end position="1461"/>
    </location>
</feature>
<feature type="region of interest" description="Disordered" evidence="2">
    <location>
        <begin position="1485"/>
        <end position="1526"/>
    </location>
</feature>
<feature type="compositionally biased region" description="Acidic residues" evidence="2">
    <location>
        <begin position="1016"/>
        <end position="1025"/>
    </location>
</feature>
<feature type="region of interest" description="Disordered" evidence="2">
    <location>
        <begin position="1016"/>
        <end position="1043"/>
    </location>
</feature>
<feature type="region of interest" description="Disordered" evidence="2">
    <location>
        <begin position="105"/>
        <end position="124"/>
    </location>
</feature>
<keyword evidence="4" id="KW-1185">Reference proteome</keyword>
<feature type="coiled-coil region" evidence="1">
    <location>
        <begin position="1562"/>
        <end position="1594"/>
    </location>
</feature>
<feature type="region of interest" description="Disordered" evidence="2">
    <location>
        <begin position="1656"/>
        <end position="1743"/>
    </location>
</feature>
<feature type="region of interest" description="Disordered" evidence="2">
    <location>
        <begin position="593"/>
        <end position="710"/>
    </location>
</feature>
<dbReference type="Gene3D" id="3.90.1410.10">
    <property type="entry name" value="set domain protein methyltransferase, domain 1"/>
    <property type="match status" value="1"/>
</dbReference>
<feature type="compositionally biased region" description="Gly residues" evidence="2">
    <location>
        <begin position="643"/>
        <end position="660"/>
    </location>
</feature>
<name>A0A9W6C326_9CHLO</name>
<feature type="compositionally biased region" description="Low complexity" evidence="2">
    <location>
        <begin position="838"/>
        <end position="863"/>
    </location>
</feature>
<gene>
    <name evidence="3" type="primary">PLESTBF000954</name>
    <name evidence="3" type="ORF">PLESTB_001941900</name>
</gene>
<feature type="compositionally biased region" description="Low complexity" evidence="2">
    <location>
        <begin position="1086"/>
        <end position="1107"/>
    </location>
</feature>
<dbReference type="GO" id="GO:0016279">
    <property type="term" value="F:protein-lysine N-methyltransferase activity"/>
    <property type="evidence" value="ECO:0007669"/>
    <property type="project" value="TreeGrafter"/>
</dbReference>
<feature type="compositionally biased region" description="Gly residues" evidence="2">
    <location>
        <begin position="1696"/>
        <end position="1734"/>
    </location>
</feature>
<organism evidence="3 4">
    <name type="scientific">Pleodorina starrii</name>
    <dbReference type="NCBI Taxonomy" id="330485"/>
    <lineage>
        <taxon>Eukaryota</taxon>
        <taxon>Viridiplantae</taxon>
        <taxon>Chlorophyta</taxon>
        <taxon>core chlorophytes</taxon>
        <taxon>Chlorophyceae</taxon>
        <taxon>CS clade</taxon>
        <taxon>Chlamydomonadales</taxon>
        <taxon>Volvocaceae</taxon>
        <taxon>Pleodorina</taxon>
    </lineage>
</organism>
<feature type="region of interest" description="Disordered" evidence="2">
    <location>
        <begin position="942"/>
        <end position="969"/>
    </location>
</feature>
<dbReference type="Proteomes" id="UP001165080">
    <property type="component" value="Unassembled WGS sequence"/>
</dbReference>
<evidence type="ECO:0000256" key="1">
    <source>
        <dbReference type="SAM" id="Coils"/>
    </source>
</evidence>
<feature type="compositionally biased region" description="Basic and acidic residues" evidence="2">
    <location>
        <begin position="234"/>
        <end position="245"/>
    </location>
</feature>
<feature type="compositionally biased region" description="Gly residues" evidence="2">
    <location>
        <begin position="1026"/>
        <end position="1038"/>
    </location>
</feature>
<feature type="compositionally biased region" description="Pro residues" evidence="2">
    <location>
        <begin position="783"/>
        <end position="795"/>
    </location>
</feature>
<feature type="compositionally biased region" description="Low complexity" evidence="2">
    <location>
        <begin position="953"/>
        <end position="964"/>
    </location>
</feature>
<feature type="region of interest" description="Disordered" evidence="2">
    <location>
        <begin position="223"/>
        <end position="251"/>
    </location>
</feature>
<feature type="region of interest" description="Disordered" evidence="2">
    <location>
        <begin position="1"/>
        <end position="26"/>
    </location>
</feature>
<evidence type="ECO:0000256" key="2">
    <source>
        <dbReference type="SAM" id="MobiDB-lite"/>
    </source>
</evidence>
<protein>
    <recommendedName>
        <fullName evidence="5">SET domain-containing protein</fullName>
    </recommendedName>
</protein>
<feature type="region of interest" description="Disordered" evidence="2">
    <location>
        <begin position="308"/>
        <end position="327"/>
    </location>
</feature>
<evidence type="ECO:0000313" key="4">
    <source>
        <dbReference type="Proteomes" id="UP001165080"/>
    </source>
</evidence>
<dbReference type="EMBL" id="BRXU01000071">
    <property type="protein sequence ID" value="GLC62809.1"/>
    <property type="molecule type" value="Genomic_DNA"/>
</dbReference>
<dbReference type="InterPro" id="IPR050600">
    <property type="entry name" value="SETD3_SETD6_MTase"/>
</dbReference>
<dbReference type="PANTHER" id="PTHR13271">
    <property type="entry name" value="UNCHARACTERIZED PUTATIVE METHYLTRANSFERASE"/>
    <property type="match status" value="1"/>
</dbReference>
<feature type="region of interest" description="Disordered" evidence="2">
    <location>
        <begin position="834"/>
        <end position="886"/>
    </location>
</feature>
<feature type="compositionally biased region" description="Pro residues" evidence="2">
    <location>
        <begin position="615"/>
        <end position="629"/>
    </location>
</feature>
<feature type="region of interest" description="Disordered" evidence="2">
    <location>
        <begin position="778"/>
        <end position="819"/>
    </location>
</feature>
<dbReference type="InterPro" id="IPR046341">
    <property type="entry name" value="SET_dom_sf"/>
</dbReference>
<feature type="compositionally biased region" description="Polar residues" evidence="2">
    <location>
        <begin position="1111"/>
        <end position="1120"/>
    </location>
</feature>
<comment type="caution">
    <text evidence="3">The sequence shown here is derived from an EMBL/GenBank/DDBJ whole genome shotgun (WGS) entry which is preliminary data.</text>
</comment>
<sequence>MSSQDSAAQACLHSSVSSPPSPEHEPLARLLRWAAARGAVAPKLALDPADPRRFLAAAPISPLEPIIILPQQLLMHAGTALSDPVYGPAFRALRAEMAPTARAAAAPQSTSTGGVGAGAAPSPGGAVVSGSVPHSYWDAGGLSDRELLCMALIVERARGPQSAWAPYIDILPPTYDDPAWWAAPSLELLRGTRLARAVAAYTPGLSRLAAAMRRLAEIHAGLRREAEGEGEAEGVAKEAGGEGGDRSPVPDPLLSGWPCSLEAARWARSAVWSRSFTVRGLVRGGGGSGGGWGDDVPGPGTELTAAEAEAGEGAGEGAAGMGRRREPERRLEVCQVPVLDMIDHSEGCSAVWHTGPEGRDEFVWMRREAVQQGSVLCNHYGSKDNQELLLAYGFAIWPNTREYVTMSIASGRGRAGARGGGLGGGGPGGGGGCAADLSGEAMQLEGAGAVEAVEGVEDGEGLQSAAEAVQRLLVAAAAGLPGELRLTLEEPLPEQLMQATRVALSSGPRLYFAASDALTLNTPAVAVAVAPSADPTTLGPPASARSNALMELLQPYDTVSELRVLGTLVRELEGRLAAMVSSDQEVYDILGLEPQQQQQQRSPGPEPGTSDRCGPPAPSGSPQPQPLPRPQLLLPTDWMTAGREGGSDSGSGGGSGGASPGPGVASASAGGSALAADGHGHGHGRDAPPPPSAPPSAPPSMSPSPSPAVAALSRWGATQAAAAQQLGVGLHSRLALAVVNGQRAVLTAALRAARERMGALIQSTCAPTAQSALLLSEARPRGTSPPPTPPPPPPAAGAIQHLPSGGSSSGSGSGWGDEAPLELLMLPRGVRTERARGEPAAAGSGARAGGRANASGRPLEASGCSGGASGCGSAPPPPPPPPPPAPLPITAAVRTRRSVEAGEALMRLPLHHCLLATTADQLTARLVLLGAGEALRTPLQMRPSGCGSGSDSAPTPVQAQTQQQMRGEEVSVRAGKAAAPPSPAPHGPGPLLRQLLRHVAPQPAVRLMMPTPVEVDVDGDGDGDGDGGATGRPQGGAGAASRDGGWWGGRCLALLEGTPAGSEYEAAAVELQDDFNAFRRRLPSLAASLSTSNPTPTSAPTSMSSGPMHPSGTSPASSSPLVEVGAESEVSPAVSVGSFLSAPPRAAFWLYCWAREVVERCSVELELEGEMGEGEMGEEGKGAAGGEKEVPMAAPMDTGGDQQSLPLPLPLPQPHPHLHLHQGGRRQRQRQRIRLVAPLLWALPQELVASALRLEWLSSSPGSTRPWSPSEPTPGAGAGVLVVNAACPLPSGLLLHPACLLPGSREADAVMARYGPEPLAPATRLLQVQAPVQVQVPVANPQGDVWADVAAAAAAAAADGEGGPTSPGGTGGCVPLCCPAHGLELLPADDDPGRELKLALAGRLGLGSQHYLGPAGRGARLATAALLLMLLPAEQGQERERRRERGHSMGSRKGKAAATTAAGGEAWAELQRLAEAVAVVPGRLGGPDADADADVDADPAGTSAGAGSPDAASVGAVGGPRAPGSAQLEAEAEGAALLATARRAVSLLGDLPTGSATAKAARKLLRRELTEATKRLAAREGQEEEEEMEEMEVDMEAQPELGADAEAEGGRPRGVGPGGWALALAGSRRYVASYRQVLDHWRDPLSSSVQEAAAAGAEGGAVARQDGAPNRRGKRCKASSPSSRKGGAAPGEGEAGEGVGLGDEVGVGEGGPGGVGCADGRGGGGGGGGGVKGGKAGKRSRKA</sequence>
<evidence type="ECO:0000313" key="3">
    <source>
        <dbReference type="EMBL" id="GLC62809.1"/>
    </source>
</evidence>
<feature type="compositionally biased region" description="Basic and acidic residues" evidence="2">
    <location>
        <begin position="1436"/>
        <end position="1447"/>
    </location>
</feature>
<reference evidence="3 4" key="1">
    <citation type="journal article" date="2023" name="Commun. Biol.">
        <title>Reorganization of the ancestral sex-determining regions during the evolution of trioecy in Pleodorina starrii.</title>
        <authorList>
            <person name="Takahashi K."/>
            <person name="Suzuki S."/>
            <person name="Kawai-Toyooka H."/>
            <person name="Yamamoto K."/>
            <person name="Hamaji T."/>
            <person name="Ootsuki R."/>
            <person name="Yamaguchi H."/>
            <person name="Kawachi M."/>
            <person name="Higashiyama T."/>
            <person name="Nozaki H."/>
        </authorList>
    </citation>
    <scope>NUCLEOTIDE SEQUENCE [LARGE SCALE GENOMIC DNA]</scope>
    <source>
        <strain evidence="3 4">NIES-4479</strain>
    </source>
</reference>
<evidence type="ECO:0008006" key="5">
    <source>
        <dbReference type="Google" id="ProtNLM"/>
    </source>
</evidence>
<dbReference type="CDD" id="cd10527">
    <property type="entry name" value="SET_LSMT"/>
    <property type="match status" value="1"/>
</dbReference>
<feature type="compositionally biased region" description="Pro residues" evidence="2">
    <location>
        <begin position="687"/>
        <end position="706"/>
    </location>
</feature>
<keyword evidence="1" id="KW-0175">Coiled coil</keyword>
<feature type="compositionally biased region" description="Low complexity" evidence="2">
    <location>
        <begin position="661"/>
        <end position="677"/>
    </location>
</feature>
<accession>A0A9W6C326</accession>
<proteinExistence type="predicted"/>
<feature type="compositionally biased region" description="Pro residues" evidence="2">
    <location>
        <begin position="874"/>
        <end position="886"/>
    </location>
</feature>
<dbReference type="SUPFAM" id="SSF82199">
    <property type="entry name" value="SET domain"/>
    <property type="match status" value="1"/>
</dbReference>